<dbReference type="OrthoDB" id="9798763at2"/>
<dbReference type="Proteomes" id="UP000199236">
    <property type="component" value="Unassembled WGS sequence"/>
</dbReference>
<accession>A0A1I5EPM7</accession>
<dbReference type="Pfam" id="PF00174">
    <property type="entry name" value="Oxidored_molyb"/>
    <property type="match status" value="1"/>
</dbReference>
<gene>
    <name evidence="2" type="ORF">SAMN04488056_103283</name>
</gene>
<sequence>MARRGTGAVSFIGLLQRIVFGIAITFFACAGALSAHAWADELPYPQEDIILTISGAVQNHNAKGLVYLDRPMIEAIGLSEVNTHTVYSSKAHQWHGVLMRDLLVYVGAKGDTIEVHALDGYRTEIPVQDFYDYDVLLATKQDGRDLSIRRRGPIRIIYPIDHDESLLDPKYTSRFVWQIEKMIVK</sequence>
<dbReference type="PROSITE" id="PS51257">
    <property type="entry name" value="PROKAR_LIPOPROTEIN"/>
    <property type="match status" value="1"/>
</dbReference>
<protein>
    <recommendedName>
        <fullName evidence="1">Oxidoreductase molybdopterin-binding domain-containing protein</fullName>
    </recommendedName>
</protein>
<dbReference type="EMBL" id="FOVR01000003">
    <property type="protein sequence ID" value="SFO13316.1"/>
    <property type="molecule type" value="Genomic_DNA"/>
</dbReference>
<dbReference type="SUPFAM" id="SSF56524">
    <property type="entry name" value="Oxidoreductase molybdopterin-binding domain"/>
    <property type="match status" value="1"/>
</dbReference>
<dbReference type="STRING" id="655353.SAMN04488056_103283"/>
<reference evidence="2 3" key="1">
    <citation type="submission" date="2016-10" db="EMBL/GenBank/DDBJ databases">
        <authorList>
            <person name="de Groot N.N."/>
        </authorList>
    </citation>
    <scope>NUCLEOTIDE SEQUENCE [LARGE SCALE GENOMIC DNA]</scope>
    <source>
        <strain evidence="2 3">CGMCC 1.9157</strain>
    </source>
</reference>
<proteinExistence type="predicted"/>
<organism evidence="2 3">
    <name type="scientific">Cohaesibacter marisflavi</name>
    <dbReference type="NCBI Taxonomy" id="655353"/>
    <lineage>
        <taxon>Bacteria</taxon>
        <taxon>Pseudomonadati</taxon>
        <taxon>Pseudomonadota</taxon>
        <taxon>Alphaproteobacteria</taxon>
        <taxon>Hyphomicrobiales</taxon>
        <taxon>Cohaesibacteraceae</taxon>
    </lineage>
</organism>
<keyword evidence="3" id="KW-1185">Reference proteome</keyword>
<dbReference type="AlphaFoldDB" id="A0A1I5EPM7"/>
<name>A0A1I5EPM7_9HYPH</name>
<evidence type="ECO:0000313" key="2">
    <source>
        <dbReference type="EMBL" id="SFO13316.1"/>
    </source>
</evidence>
<dbReference type="InterPro" id="IPR036374">
    <property type="entry name" value="OxRdtase_Mopterin-bd_sf"/>
</dbReference>
<dbReference type="Gene3D" id="3.90.420.10">
    <property type="entry name" value="Oxidoreductase, molybdopterin-binding domain"/>
    <property type="match status" value="1"/>
</dbReference>
<dbReference type="InterPro" id="IPR000572">
    <property type="entry name" value="OxRdtase_Mopterin-bd_dom"/>
</dbReference>
<evidence type="ECO:0000259" key="1">
    <source>
        <dbReference type="Pfam" id="PF00174"/>
    </source>
</evidence>
<feature type="domain" description="Oxidoreductase molybdopterin-binding" evidence="1">
    <location>
        <begin position="88"/>
        <end position="159"/>
    </location>
</feature>
<evidence type="ECO:0000313" key="3">
    <source>
        <dbReference type="Proteomes" id="UP000199236"/>
    </source>
</evidence>